<dbReference type="Proteomes" id="UP001211005">
    <property type="component" value="Chromosome"/>
</dbReference>
<evidence type="ECO:0000313" key="3">
    <source>
        <dbReference type="Proteomes" id="UP001211005"/>
    </source>
</evidence>
<feature type="coiled-coil region" evidence="1">
    <location>
        <begin position="136"/>
        <end position="163"/>
    </location>
</feature>
<dbReference type="EMBL" id="CP114767">
    <property type="protein sequence ID" value="WBA40248.1"/>
    <property type="molecule type" value="Genomic_DNA"/>
</dbReference>
<protein>
    <submittedName>
        <fullName evidence="2">Uncharacterized protein</fullName>
    </submittedName>
</protein>
<gene>
    <name evidence="2" type="ORF">O3303_10440</name>
</gene>
<accession>A0ABY7LIG7</accession>
<evidence type="ECO:0000313" key="2">
    <source>
        <dbReference type="EMBL" id="WBA40248.1"/>
    </source>
</evidence>
<proteinExistence type="predicted"/>
<name>A0ABY7LIG7_9BACT</name>
<keyword evidence="1" id="KW-0175">Coiled coil</keyword>
<evidence type="ECO:0000256" key="1">
    <source>
        <dbReference type="SAM" id="Coils"/>
    </source>
</evidence>
<keyword evidence="3" id="KW-1185">Reference proteome</keyword>
<dbReference type="RefSeq" id="WP_269558358.1">
    <property type="nucleotide sequence ID" value="NZ_CP114767.1"/>
</dbReference>
<sequence length="452" mass="51039">MSLQELHTTLSQRRRPEDVAEMLLPLLEHQLDRGQLAILQRAVNHSLRRSFWQHTAMSQVFRAPVGAEKQVRKAAELFKTEINEALRYAASSEVEAVLCQLSPLISKEPGQNDYLNHRLDRTGRKAAGLDISKRQYNKLFRSLRHIEHKLQKMQAEAYKAEMEQLAKHGLAHQISYEEFARDEATAAFIAYYTARCNLRSEFTISGQQRPFDEVAEMLLQRCYEPARKGLAQWLTPVPPVPKATTNWWALAQVYPAPGVLAQLSAARQGELLGQWTTILHSLATYLKQVWEVNSFARHTMVVKRGDDSSTWNAAAGAWNKARDNWINLLYALGMEFVLEAMCFGKALRLMAADVVAWHHSAGQGLDPNTQVWNALPLPWEVLINEATCTAADITTACQRAGLDPYKSGWLAPRPHGVVAFRPTPELVHGVSVANPYLATILKRHRYFSGKPM</sequence>
<organism evidence="2 3">
    <name type="scientific">Hymenobacter canadensis</name>
    <dbReference type="NCBI Taxonomy" id="2999067"/>
    <lineage>
        <taxon>Bacteria</taxon>
        <taxon>Pseudomonadati</taxon>
        <taxon>Bacteroidota</taxon>
        <taxon>Cytophagia</taxon>
        <taxon>Cytophagales</taxon>
        <taxon>Hymenobacteraceae</taxon>
        <taxon>Hymenobacter</taxon>
    </lineage>
</organism>
<reference evidence="2 3" key="1">
    <citation type="submission" date="2022-12" db="EMBL/GenBank/DDBJ databases">
        <title>Hymenobacter canadensis sp. nov. isolated from lake water of the Cambridge Bay, Canada.</title>
        <authorList>
            <person name="Kim W.H."/>
            <person name="Lee Y.M."/>
        </authorList>
    </citation>
    <scope>NUCLEOTIDE SEQUENCE [LARGE SCALE GENOMIC DNA]</scope>
    <source>
        <strain evidence="2 3">PAMC 29467</strain>
    </source>
</reference>